<evidence type="ECO:0000313" key="6">
    <source>
        <dbReference type="EMBL" id="GAA5482195.1"/>
    </source>
</evidence>
<dbReference type="RefSeq" id="WP_353566338.1">
    <property type="nucleotide sequence ID" value="NZ_BAABRI010000006.1"/>
</dbReference>
<comment type="caution">
    <text evidence="6">The sequence shown here is derived from an EMBL/GenBank/DDBJ whole genome shotgun (WGS) entry which is preliminary data.</text>
</comment>
<comment type="subcellular location">
    <subcellularLocation>
        <location evidence="5">Cell membrane</location>
        <topology evidence="5">Single-pass membrane protein</topology>
    </subcellularLocation>
    <subcellularLocation>
        <location evidence="5">Membrane raft</location>
        <topology evidence="5">Single-pass membrane protein</topology>
    </subcellularLocation>
</comment>
<keyword evidence="7" id="KW-1185">Reference proteome</keyword>
<keyword evidence="3 5" id="KW-1133">Transmembrane helix</keyword>
<accession>A0ABP9UKZ1</accession>
<dbReference type="Proteomes" id="UP001476282">
    <property type="component" value="Unassembled WGS sequence"/>
</dbReference>
<evidence type="ECO:0000256" key="5">
    <source>
        <dbReference type="HAMAP-Rule" id="MF_01562"/>
    </source>
</evidence>
<comment type="caution">
    <text evidence="5">Lacks conserved residue(s) required for the propagation of feature annotation.</text>
</comment>
<dbReference type="NCBIfam" id="NF010186">
    <property type="entry name" value="PRK13665.1"/>
    <property type="match status" value="1"/>
</dbReference>
<protein>
    <recommendedName>
        <fullName evidence="5">Flotillin-like protein FloA</fullName>
    </recommendedName>
</protein>
<evidence type="ECO:0000256" key="4">
    <source>
        <dbReference type="ARBA" id="ARBA00023136"/>
    </source>
</evidence>
<dbReference type="EMBL" id="BAABRI010000006">
    <property type="protein sequence ID" value="GAA5482195.1"/>
    <property type="molecule type" value="Genomic_DNA"/>
</dbReference>
<dbReference type="InterPro" id="IPR022853">
    <property type="entry name" value="FloA"/>
</dbReference>
<comment type="subunit">
    <text evidence="5">Homooligomerizes.</text>
</comment>
<reference evidence="6 7" key="1">
    <citation type="submission" date="2024-02" db="EMBL/GenBank/DDBJ databases">
        <title>Haloferula sargassicola NBRC 104335.</title>
        <authorList>
            <person name="Ichikawa N."/>
            <person name="Katano-Makiyama Y."/>
            <person name="Hidaka K."/>
        </authorList>
    </citation>
    <scope>NUCLEOTIDE SEQUENCE [LARGE SCALE GENOMIC DNA]</scope>
    <source>
        <strain evidence="6 7">NBRC 104335</strain>
    </source>
</reference>
<evidence type="ECO:0000256" key="2">
    <source>
        <dbReference type="ARBA" id="ARBA00022692"/>
    </source>
</evidence>
<dbReference type="Pfam" id="PF12127">
    <property type="entry name" value="FloA"/>
    <property type="match status" value="1"/>
</dbReference>
<comment type="function">
    <text evidence="5">Found in functional membrane microdomains (FMM) that may be equivalent to eukaryotic membrane rafts FMMs are highly dynamic and increase in number as cells age. Flotillins are thought to be important factors in membrane fluidity.</text>
</comment>
<gene>
    <name evidence="5" type="primary">floA</name>
    <name evidence="6" type="ORF">Hsar01_01412</name>
</gene>
<keyword evidence="2 5" id="KW-0812">Transmembrane</keyword>
<feature type="transmembrane region" description="Helical" evidence="5">
    <location>
        <begin position="12"/>
        <end position="34"/>
    </location>
</feature>
<proteinExistence type="inferred from homology"/>
<keyword evidence="1 5" id="KW-1003">Cell membrane</keyword>
<keyword evidence="4 5" id="KW-0472">Membrane</keyword>
<evidence type="ECO:0000256" key="3">
    <source>
        <dbReference type="ARBA" id="ARBA00022989"/>
    </source>
</evidence>
<name>A0ABP9UKZ1_9BACT</name>
<evidence type="ECO:0000256" key="1">
    <source>
        <dbReference type="ARBA" id="ARBA00022475"/>
    </source>
</evidence>
<dbReference type="HAMAP" id="MF_01562">
    <property type="entry name" value="FloA"/>
    <property type="match status" value="1"/>
</dbReference>
<comment type="similarity">
    <text evidence="5">Belongs to the flotillin-like FloA family.</text>
</comment>
<evidence type="ECO:0000313" key="7">
    <source>
        <dbReference type="Proteomes" id="UP001476282"/>
    </source>
</evidence>
<organism evidence="6 7">
    <name type="scientific">Haloferula sargassicola</name>
    <dbReference type="NCBI Taxonomy" id="490096"/>
    <lineage>
        <taxon>Bacteria</taxon>
        <taxon>Pseudomonadati</taxon>
        <taxon>Verrucomicrobiota</taxon>
        <taxon>Verrucomicrobiia</taxon>
        <taxon>Verrucomicrobiales</taxon>
        <taxon>Verrucomicrobiaceae</taxon>
        <taxon>Haloferula</taxon>
    </lineage>
</organism>
<sequence length="347" mass="36670">MNAILAAEGTGNLVFLVVVIILLAIAALVVSMFFKTWLRAKLSNAPVSWGNLIGMFLRKVPFGRIVDARITAVKAGLPLTSETLEAHYLAGGDVENVVLALIAADKAGIGLSFDRACAIDLAVKGTTKTVLEAVRTSINPKVIDCPNPEAGVSKITAVARDGIAVNVRARVTVRTNLDSFIGGATEETIIARVGEGIVTSVGSAASYKHVLENPDAISKLVLEKGVDASTAFEILSIDIADVDVADNIGARLQTEQAEADKRVAQAKAEMRRAAAVAAEQEMAARTQEMRAKVVEAEAQVPQAIAEAFRSGNLGVMDYTRYRNIVADTDMRDSIASDDGPDTPPQDS</sequence>